<organism evidence="1 2">
    <name type="scientific">Arthroderma otae (strain ATCC MYA-4605 / CBS 113480)</name>
    <name type="common">Microsporum canis</name>
    <dbReference type="NCBI Taxonomy" id="554155"/>
    <lineage>
        <taxon>Eukaryota</taxon>
        <taxon>Fungi</taxon>
        <taxon>Dikarya</taxon>
        <taxon>Ascomycota</taxon>
        <taxon>Pezizomycotina</taxon>
        <taxon>Eurotiomycetes</taxon>
        <taxon>Eurotiomycetidae</taxon>
        <taxon>Onygenales</taxon>
        <taxon>Arthrodermataceae</taxon>
        <taxon>Microsporum</taxon>
    </lineage>
</organism>
<dbReference type="OMA" id="LYCAPIY"/>
<protein>
    <submittedName>
        <fullName evidence="1">Uncharacterized protein</fullName>
    </submittedName>
</protein>
<keyword evidence="2" id="KW-1185">Reference proteome</keyword>
<dbReference type="Proteomes" id="UP000002035">
    <property type="component" value="Unassembled WGS sequence"/>
</dbReference>
<dbReference type="EMBL" id="DS995701">
    <property type="protein sequence ID" value="EEQ27209.1"/>
    <property type="molecule type" value="Genomic_DNA"/>
</dbReference>
<dbReference type="AlphaFoldDB" id="C5FBM5"/>
<dbReference type="OrthoDB" id="5416073at2759"/>
<evidence type="ECO:0000313" key="1">
    <source>
        <dbReference type="EMBL" id="EEQ27209.1"/>
    </source>
</evidence>
<dbReference type="STRING" id="554155.C5FBM5"/>
<dbReference type="RefSeq" id="XP_002849993.1">
    <property type="nucleotide sequence ID" value="XM_002849947.1"/>
</dbReference>
<reference evidence="2" key="1">
    <citation type="journal article" date="2012" name="MBio">
        <title>Comparative genome analysis of Trichophyton rubrum and related dermatophytes reveals candidate genes involved in infection.</title>
        <authorList>
            <person name="Martinez D.A."/>
            <person name="Oliver B.G."/>
            <person name="Graeser Y."/>
            <person name="Goldberg J.M."/>
            <person name="Li W."/>
            <person name="Martinez-Rossi N.M."/>
            <person name="Monod M."/>
            <person name="Shelest E."/>
            <person name="Barton R.C."/>
            <person name="Birch E."/>
            <person name="Brakhage A.A."/>
            <person name="Chen Z."/>
            <person name="Gurr S.J."/>
            <person name="Heiman D."/>
            <person name="Heitman J."/>
            <person name="Kosti I."/>
            <person name="Rossi A."/>
            <person name="Saif S."/>
            <person name="Samalova M."/>
            <person name="Saunders C.W."/>
            <person name="Shea T."/>
            <person name="Summerbell R.C."/>
            <person name="Xu J."/>
            <person name="Young S."/>
            <person name="Zeng Q."/>
            <person name="Birren B.W."/>
            <person name="Cuomo C.A."/>
            <person name="White T.C."/>
        </authorList>
    </citation>
    <scope>NUCLEOTIDE SEQUENCE [LARGE SCALE GENOMIC DNA]</scope>
    <source>
        <strain evidence="2">ATCC MYA-4605 / CBS 113480</strain>
    </source>
</reference>
<dbReference type="VEuPathDB" id="FungiDB:MCYG_00097"/>
<dbReference type="HOGENOM" id="CLU_057534_0_0_1"/>
<name>C5FBM5_ARTOC</name>
<dbReference type="GeneID" id="9223447"/>
<proteinExistence type="predicted"/>
<evidence type="ECO:0000313" key="2">
    <source>
        <dbReference type="Proteomes" id="UP000002035"/>
    </source>
</evidence>
<gene>
    <name evidence="1" type="ORF">MCYG_00097</name>
</gene>
<sequence>MSPSASLSGNPDPVPHSPGCSAISRCVSPRAEELVQLLDHFSSFCVLDAKSPSNAVIAASKDIYSAGGRGEQFPLNIKVLEEESCPVVSGFDDHGNNVSYLIIATKLYTAKSGKFQLFLATLLDITDFLHAVTLEDLELRRYPGTLDNGRGGLSSIPSRLNLDAADITDTSLKAMDENKGTEVRLSQSPTSMSPSQTIEQLLSEFSAELLYLYKDTFILARSPQDNTLYKISHVSRSLYAEGEYIHSHLKHTPTDKMQLLSEHLGKDCRFDLVVNWGDSGVEKRLYCAPIYYSSSWDWVCTMTDIDVPYLWHRKKS</sequence>
<dbReference type="eggNOG" id="ENOG502RR3D">
    <property type="taxonomic scope" value="Eukaryota"/>
</dbReference>
<accession>C5FBM5</accession>